<dbReference type="AlphaFoldDB" id="A0A2T5YHM6"/>
<dbReference type="RefSeq" id="WP_108211861.1">
    <property type="nucleotide sequence ID" value="NZ_QBKI01000005.1"/>
</dbReference>
<dbReference type="EMBL" id="QBKI01000005">
    <property type="protein sequence ID" value="PTX18806.1"/>
    <property type="molecule type" value="Genomic_DNA"/>
</dbReference>
<evidence type="ECO:0000313" key="2">
    <source>
        <dbReference type="Proteomes" id="UP000244225"/>
    </source>
</evidence>
<comment type="caution">
    <text evidence="1">The sequence shown here is derived from an EMBL/GenBank/DDBJ whole genome shotgun (WGS) entry which is preliminary data.</text>
</comment>
<dbReference type="Proteomes" id="UP000244225">
    <property type="component" value="Unassembled WGS sequence"/>
</dbReference>
<organism evidence="1 2">
    <name type="scientific">Pontibacter mucosus</name>
    <dbReference type="NCBI Taxonomy" id="1649266"/>
    <lineage>
        <taxon>Bacteria</taxon>
        <taxon>Pseudomonadati</taxon>
        <taxon>Bacteroidota</taxon>
        <taxon>Cytophagia</taxon>
        <taxon>Cytophagales</taxon>
        <taxon>Hymenobacteraceae</taxon>
        <taxon>Pontibacter</taxon>
    </lineage>
</organism>
<protein>
    <submittedName>
        <fullName evidence="1">Uncharacterized protein</fullName>
    </submittedName>
</protein>
<name>A0A2T5YHM6_9BACT</name>
<sequence length="142" mass="16670">MTIKEAINNIIERNEEMSRFLEDEGNDYSLDVVDIAASKYVELLQKWNFNLGLGSYFANILLVLNDEKLITQFDLQDVRKLYESLLDFQECNLDNYVDLAHFEHAIMDNSEHAKQITLNGIMMAKRKIEELESLLKHIEREK</sequence>
<reference evidence="1 2" key="1">
    <citation type="submission" date="2018-04" db="EMBL/GenBank/DDBJ databases">
        <title>Genomic Encyclopedia of Archaeal and Bacterial Type Strains, Phase II (KMG-II): from individual species to whole genera.</title>
        <authorList>
            <person name="Goeker M."/>
        </authorList>
    </citation>
    <scope>NUCLEOTIDE SEQUENCE [LARGE SCALE GENOMIC DNA]</scope>
    <source>
        <strain evidence="1 2">DSM 100162</strain>
    </source>
</reference>
<keyword evidence="2" id="KW-1185">Reference proteome</keyword>
<evidence type="ECO:0000313" key="1">
    <source>
        <dbReference type="EMBL" id="PTX18806.1"/>
    </source>
</evidence>
<accession>A0A2T5YHM6</accession>
<dbReference type="OrthoDB" id="9856830at2"/>
<proteinExistence type="predicted"/>
<gene>
    <name evidence="1" type="ORF">C8N40_10595</name>
</gene>